<evidence type="ECO:0000313" key="3">
    <source>
        <dbReference type="Proteomes" id="UP001597213"/>
    </source>
</evidence>
<evidence type="ECO:0000313" key="2">
    <source>
        <dbReference type="EMBL" id="MFD1881988.1"/>
    </source>
</evidence>
<feature type="signal peptide" evidence="1">
    <location>
        <begin position="1"/>
        <end position="20"/>
    </location>
</feature>
<dbReference type="RefSeq" id="WP_379142286.1">
    <property type="nucleotide sequence ID" value="NZ_JBHUEN010000022.1"/>
</dbReference>
<dbReference type="EMBL" id="JBHUEN010000022">
    <property type="protein sequence ID" value="MFD1881988.1"/>
    <property type="molecule type" value="Genomic_DNA"/>
</dbReference>
<comment type="caution">
    <text evidence="2">The sequence shown here is derived from an EMBL/GenBank/DDBJ whole genome shotgun (WGS) entry which is preliminary data.</text>
</comment>
<evidence type="ECO:0008006" key="4">
    <source>
        <dbReference type="Google" id="ProtNLM"/>
    </source>
</evidence>
<gene>
    <name evidence="2" type="ORF">ACFSCT_09690</name>
</gene>
<keyword evidence="3" id="KW-1185">Reference proteome</keyword>
<sequence>MKQTLFRVAAFALMALPVSAQMAAAQDTACPPTEGAATPLLENAKSLVIAGKYAEFFAAVAPGSDPSSEQMKKALEGLQKIAPEGFKTCSTLVHRQENTGLVQEVVFFGTSAAPALSLYISSAEIDGTPSVLSFLLSPDFENAFEKLR</sequence>
<protein>
    <recommendedName>
        <fullName evidence="4">DUF3887 domain-containing protein</fullName>
    </recommendedName>
</protein>
<proteinExistence type="predicted"/>
<accession>A0ABW4R8I1</accession>
<dbReference type="Proteomes" id="UP001597213">
    <property type="component" value="Unassembled WGS sequence"/>
</dbReference>
<evidence type="ECO:0000256" key="1">
    <source>
        <dbReference type="SAM" id="SignalP"/>
    </source>
</evidence>
<keyword evidence="1" id="KW-0732">Signal</keyword>
<reference evidence="3" key="1">
    <citation type="journal article" date="2019" name="Int. J. Syst. Evol. Microbiol.">
        <title>The Global Catalogue of Microorganisms (GCM) 10K type strain sequencing project: providing services to taxonomists for standard genome sequencing and annotation.</title>
        <authorList>
            <consortium name="The Broad Institute Genomics Platform"/>
            <consortium name="The Broad Institute Genome Sequencing Center for Infectious Disease"/>
            <person name="Wu L."/>
            <person name="Ma J."/>
        </authorList>
    </citation>
    <scope>NUCLEOTIDE SEQUENCE [LARGE SCALE GENOMIC DNA]</scope>
    <source>
        <strain evidence="3">CCUG 56029</strain>
    </source>
</reference>
<feature type="chain" id="PRO_5047383831" description="DUF3887 domain-containing protein" evidence="1">
    <location>
        <begin position="21"/>
        <end position="148"/>
    </location>
</feature>
<name>A0ABW4R8I1_9RHOB</name>
<organism evidence="2 3">
    <name type="scientific">Paracoccus pacificus</name>
    <dbReference type="NCBI Taxonomy" id="1463598"/>
    <lineage>
        <taxon>Bacteria</taxon>
        <taxon>Pseudomonadati</taxon>
        <taxon>Pseudomonadota</taxon>
        <taxon>Alphaproteobacteria</taxon>
        <taxon>Rhodobacterales</taxon>
        <taxon>Paracoccaceae</taxon>
        <taxon>Paracoccus</taxon>
    </lineage>
</organism>